<feature type="region of interest" description="Disordered" evidence="1">
    <location>
        <begin position="71"/>
        <end position="91"/>
    </location>
</feature>
<evidence type="ECO:0000313" key="2">
    <source>
        <dbReference type="EMBL" id="CAA9384326.1"/>
    </source>
</evidence>
<sequence length="126" mass="14288">MVKKPGFFDRECVLECTENIRFSSQESAQKRGFSFPLQIPLVRLPPRLRQKQSTRRLGSLLNSWSYHAIREKSTASNNRPPAPRRSRGAAPALHVAKAPLAEVSCNQLSRCRCFTRGRRCSSCQTN</sequence>
<evidence type="ECO:0000256" key="1">
    <source>
        <dbReference type="SAM" id="MobiDB-lite"/>
    </source>
</evidence>
<proteinExistence type="predicted"/>
<protein>
    <submittedName>
        <fullName evidence="2">Uncharacterized protein</fullName>
    </submittedName>
</protein>
<reference evidence="2" key="1">
    <citation type="submission" date="2020-02" db="EMBL/GenBank/DDBJ databases">
        <authorList>
            <person name="Meier V. D."/>
        </authorList>
    </citation>
    <scope>NUCLEOTIDE SEQUENCE</scope>
    <source>
        <strain evidence="2">AVDCRST_MAG84</strain>
    </source>
</reference>
<name>A0A6J4NH52_9CYAN</name>
<organism evidence="2">
    <name type="scientific">uncultured Microcoleus sp</name>
    <dbReference type="NCBI Taxonomy" id="259945"/>
    <lineage>
        <taxon>Bacteria</taxon>
        <taxon>Bacillati</taxon>
        <taxon>Cyanobacteriota</taxon>
        <taxon>Cyanophyceae</taxon>
        <taxon>Oscillatoriophycideae</taxon>
        <taxon>Oscillatoriales</taxon>
        <taxon>Microcoleaceae</taxon>
        <taxon>Microcoleus</taxon>
        <taxon>environmental samples</taxon>
    </lineage>
</organism>
<dbReference type="AlphaFoldDB" id="A0A6J4NH52"/>
<accession>A0A6J4NH52</accession>
<dbReference type="EMBL" id="CADCTZ010001193">
    <property type="protein sequence ID" value="CAA9384326.1"/>
    <property type="molecule type" value="Genomic_DNA"/>
</dbReference>
<gene>
    <name evidence="2" type="ORF">AVDCRST_MAG84-5269</name>
</gene>